<keyword evidence="3" id="KW-1185">Reference proteome</keyword>
<dbReference type="InterPro" id="IPR019734">
    <property type="entry name" value="TPR_rpt"/>
</dbReference>
<name>A0ABR9AXW3_9BACL</name>
<proteinExistence type="predicted"/>
<evidence type="ECO:0000256" key="1">
    <source>
        <dbReference type="PROSITE-ProRule" id="PRU00339"/>
    </source>
</evidence>
<organism evidence="2 3">
    <name type="scientific">Paenibacillus arenosi</name>
    <dbReference type="NCBI Taxonomy" id="2774142"/>
    <lineage>
        <taxon>Bacteria</taxon>
        <taxon>Bacillati</taxon>
        <taxon>Bacillota</taxon>
        <taxon>Bacilli</taxon>
        <taxon>Bacillales</taxon>
        <taxon>Paenibacillaceae</taxon>
        <taxon>Paenibacillus</taxon>
    </lineage>
</organism>
<sequence length="306" mass="36522">MNKVDTRPLFFGAWDAPFEITEQGIITYYSDKIHHDHEVNWFTQLFNVDVSQWYEHHLNRQQNYRKLHQYLRRSPESRSIIVQLDMYYMPYMTLFYHKQQLPHYVILQRLPSGALYINDPDFEWEGEVEEYHVAEAFLKNQYGGGFFIDHGQVQEPTHMNIIHYFDTQFKKDYNELPKSVKQLFHEIVEERDGKSIPLLMPAVKQLGLIVLRKHSYDYAFSYFNTALQLDEAAYEEMLAKVKKLVKGWTSLQYSAIKVSVTGSAQMMELLTQKLDVLDELEMSIKNELHELYEQWKATCRQEQFHV</sequence>
<protein>
    <recommendedName>
        <fullName evidence="4">Butirosin biosynthesis protein H N-terminal domain-containing protein</fullName>
    </recommendedName>
</protein>
<evidence type="ECO:0008006" key="4">
    <source>
        <dbReference type="Google" id="ProtNLM"/>
    </source>
</evidence>
<dbReference type="Proteomes" id="UP000634529">
    <property type="component" value="Unassembled WGS sequence"/>
</dbReference>
<reference evidence="2 3" key="1">
    <citation type="submission" date="2020-09" db="EMBL/GenBank/DDBJ databases">
        <title>Paenibacillus sp. CAU 1523 isolated from sand of Haeundae Beach.</title>
        <authorList>
            <person name="Kim W."/>
        </authorList>
    </citation>
    <scope>NUCLEOTIDE SEQUENCE [LARGE SCALE GENOMIC DNA]</scope>
    <source>
        <strain evidence="2 3">CAU 1523</strain>
    </source>
</reference>
<gene>
    <name evidence="2" type="ORF">IFO66_05610</name>
</gene>
<dbReference type="PROSITE" id="PS50005">
    <property type="entry name" value="TPR"/>
    <property type="match status" value="1"/>
</dbReference>
<feature type="repeat" description="TPR" evidence="1">
    <location>
        <begin position="200"/>
        <end position="233"/>
    </location>
</feature>
<accession>A0ABR9AXW3</accession>
<comment type="caution">
    <text evidence="2">The sequence shown here is derived from an EMBL/GenBank/DDBJ whole genome shotgun (WGS) entry which is preliminary data.</text>
</comment>
<dbReference type="InterPro" id="IPR046047">
    <property type="entry name" value="DUF6005"/>
</dbReference>
<evidence type="ECO:0000313" key="2">
    <source>
        <dbReference type="EMBL" id="MBD8497781.1"/>
    </source>
</evidence>
<keyword evidence="1" id="KW-0802">TPR repeat</keyword>
<dbReference type="EMBL" id="JACYTN010000002">
    <property type="protein sequence ID" value="MBD8497781.1"/>
    <property type="molecule type" value="Genomic_DNA"/>
</dbReference>
<evidence type="ECO:0000313" key="3">
    <source>
        <dbReference type="Proteomes" id="UP000634529"/>
    </source>
</evidence>
<dbReference type="Pfam" id="PF19468">
    <property type="entry name" value="DUF6005"/>
    <property type="match status" value="1"/>
</dbReference>